<accession>A0A1Y6L5B3</accession>
<protein>
    <submittedName>
        <fullName evidence="3">Uncharacterized protein</fullName>
    </submittedName>
</protein>
<feature type="coiled-coil region" evidence="1">
    <location>
        <begin position="25"/>
        <end position="90"/>
    </location>
</feature>
<gene>
    <name evidence="3" type="ORF">ZT1A5_G1081</name>
</gene>
<evidence type="ECO:0000256" key="2">
    <source>
        <dbReference type="SAM" id="MobiDB-lite"/>
    </source>
</evidence>
<feature type="compositionally biased region" description="Acidic residues" evidence="2">
    <location>
        <begin position="299"/>
        <end position="319"/>
    </location>
</feature>
<proteinExistence type="predicted"/>
<dbReference type="AlphaFoldDB" id="A0A1Y6L5B3"/>
<evidence type="ECO:0000313" key="4">
    <source>
        <dbReference type="Proteomes" id="UP000215453"/>
    </source>
</evidence>
<dbReference type="Proteomes" id="UP000215453">
    <property type="component" value="Chromosome 1"/>
</dbReference>
<dbReference type="Gene3D" id="1.20.5.300">
    <property type="match status" value="1"/>
</dbReference>
<reference evidence="3 4" key="1">
    <citation type="submission" date="2016-10" db="EMBL/GenBank/DDBJ databases">
        <authorList>
            <person name="Varghese N."/>
        </authorList>
    </citation>
    <scope>NUCLEOTIDE SEQUENCE [LARGE SCALE GENOMIC DNA]</scope>
</reference>
<dbReference type="SUPFAM" id="SSF57997">
    <property type="entry name" value="Tropomyosin"/>
    <property type="match status" value="1"/>
</dbReference>
<name>A0A1Y6L5B3_ZYMTR</name>
<evidence type="ECO:0000256" key="1">
    <source>
        <dbReference type="SAM" id="Coils"/>
    </source>
</evidence>
<feature type="region of interest" description="Disordered" evidence="2">
    <location>
        <begin position="203"/>
        <end position="354"/>
    </location>
</feature>
<evidence type="ECO:0000313" key="3">
    <source>
        <dbReference type="EMBL" id="SMY19646.1"/>
    </source>
</evidence>
<sequence>MPARPQPGFEAIMADMANATVDATLARIEAAMEEMARNYETLKTRVNNVESTTPSYNNRLSQVEKALRPYDEYAQECQSAIDKLKSLRTHLEADRSEDTKRNKALNAKFEAIDRKFQAVDRSFDGMPAIRDDQNDINNSVKSLLLRVQQLENQASLRSSAATLKSASARDLAKALLDRLTLGDALDSDTAIRLSLSLGKSPPLSAATDRLQFTPPTTDLESASRTEGDSSPKREPPSSRKRVWNHTESMDSSISSSAEGLASAAKRRRSHPAKSVPKLDMRSSAAATIQGAVDPAKENVEDEAGEEAEEEEEDEDEEEGSATPPIRRSGREPKPSKKHGEFLTWKQVKDRRKMV</sequence>
<feature type="compositionally biased region" description="Low complexity" evidence="2">
    <location>
        <begin position="249"/>
        <end position="263"/>
    </location>
</feature>
<feature type="compositionally biased region" description="Basic and acidic residues" evidence="2">
    <location>
        <begin position="221"/>
        <end position="237"/>
    </location>
</feature>
<organism evidence="3 4">
    <name type="scientific">Zymoseptoria tritici ST99CH_1A5</name>
    <dbReference type="NCBI Taxonomy" id="1276529"/>
    <lineage>
        <taxon>Eukaryota</taxon>
        <taxon>Fungi</taxon>
        <taxon>Dikarya</taxon>
        <taxon>Ascomycota</taxon>
        <taxon>Pezizomycotina</taxon>
        <taxon>Dothideomycetes</taxon>
        <taxon>Dothideomycetidae</taxon>
        <taxon>Mycosphaerellales</taxon>
        <taxon>Mycosphaerellaceae</taxon>
        <taxon>Zymoseptoria</taxon>
    </lineage>
</organism>
<keyword evidence="1" id="KW-0175">Coiled coil</keyword>
<feature type="compositionally biased region" description="Basic and acidic residues" evidence="2">
    <location>
        <begin position="328"/>
        <end position="340"/>
    </location>
</feature>
<dbReference type="EMBL" id="LT882676">
    <property type="protein sequence ID" value="SMY19646.1"/>
    <property type="molecule type" value="Genomic_DNA"/>
</dbReference>